<proteinExistence type="predicted"/>
<keyword evidence="2" id="KW-1185">Reference proteome</keyword>
<name>A0A7G5IEV8_9SPHN</name>
<protein>
    <submittedName>
        <fullName evidence="1">Uncharacterized protein</fullName>
    </submittedName>
</protein>
<evidence type="ECO:0000313" key="1">
    <source>
        <dbReference type="EMBL" id="QMW21900.1"/>
    </source>
</evidence>
<reference evidence="1 2" key="1">
    <citation type="submission" date="2020-07" db="EMBL/GenBank/DDBJ databases">
        <title>Complete genome sequence for Sandaracinobacter sp. M6.</title>
        <authorList>
            <person name="Tang Y."/>
            <person name="Liu Q."/>
            <person name="Guo Z."/>
            <person name="Lei P."/>
            <person name="Huang B."/>
        </authorList>
    </citation>
    <scope>NUCLEOTIDE SEQUENCE [LARGE SCALE GENOMIC DNA]</scope>
    <source>
        <strain evidence="1 2">M6</strain>
    </source>
</reference>
<dbReference type="Pfam" id="PF17660">
    <property type="entry name" value="BTRD1"/>
    <property type="match status" value="5"/>
</dbReference>
<dbReference type="EMBL" id="CP059851">
    <property type="protein sequence ID" value="QMW21900.1"/>
    <property type="molecule type" value="Genomic_DNA"/>
</dbReference>
<dbReference type="InterPro" id="IPR049511">
    <property type="entry name" value="PGH-like_rpt"/>
</dbReference>
<dbReference type="Pfam" id="PF12385">
    <property type="entry name" value="Peptidase_C70"/>
    <property type="match status" value="1"/>
</dbReference>
<gene>
    <name evidence="1" type="ORF">H3309_10945</name>
</gene>
<dbReference type="Proteomes" id="UP000515292">
    <property type="component" value="Chromosome"/>
</dbReference>
<accession>A0A7G5IEV8</accession>
<sequence length="418" mass="44547">MAQSLYMASFEKVGGPAWSARHGLTGASYQTEFNAHVAQGFRPLVVSGYANSAGQSRYAVIFDKRGGGPWMARHGLSPAQYQAAFDQAVAQGMRPTCVSAHVGGGQERYAALFEAGQGAFVARHGLDGNGYQAAFNQFTGQGFRLRWVSCHAVGGTIRYAAIWDKSAAPGAWVARHGLEEAAFRAQAADLAKQGYDLVCGNAACVGGKDFYCALWEKRAVASIAHHGMTSGAYQLHFEELVAQGYRPKFVSGYLGDDPVDVRLRFTMQQQTQGNWCWAATSVSIARFYNSGSTWTQCLVANAQKGVTTCCTTGASTAPCNTYGSLSAALTTVGHFDRSTNGVESFATVESEVLAGRPLGMRTAWSGGGAHFIAATGTEDDSMVWVSDCGSGTTALVDYETLKTAYRGSGSWTHSYFTN</sequence>
<dbReference type="AlphaFoldDB" id="A0A7G5IEV8"/>
<dbReference type="KEGG" id="sand:H3309_10945"/>
<organism evidence="1 2">
    <name type="scientific">Sandaracinobacteroides saxicola</name>
    <dbReference type="NCBI Taxonomy" id="2759707"/>
    <lineage>
        <taxon>Bacteria</taxon>
        <taxon>Pseudomonadati</taxon>
        <taxon>Pseudomonadota</taxon>
        <taxon>Alphaproteobacteria</taxon>
        <taxon>Sphingomonadales</taxon>
        <taxon>Sphingosinicellaceae</taxon>
        <taxon>Sandaracinobacteroides</taxon>
    </lineage>
</organism>
<dbReference type="InterPro" id="IPR022118">
    <property type="entry name" value="Peptidase_C70_AvrRpt2"/>
</dbReference>
<evidence type="ECO:0000313" key="2">
    <source>
        <dbReference type="Proteomes" id="UP000515292"/>
    </source>
</evidence>
<dbReference type="RefSeq" id="WP_182294746.1">
    <property type="nucleotide sequence ID" value="NZ_CP059851.1"/>
</dbReference>